<sequence>MTIKERKLILHFLEMLKHQLDSRKITEINPVFLQLFSRKELIKIVLWLFTNYDRSMLTEKTDAELLELIGNDANVLSFVVEKWKSNIISVPTLTQEKVNKFFDELQLHIHYLRHKPVLEWDDYDVSNYYSILFKRGKTKRVFAIFTSDVKDEDKYAVSTQPSFFFDTKKEAEDELAKICNETKQSASDFVIHALWRIN</sequence>
<dbReference type="OrthoDB" id="1202673at2"/>
<name>A0A2S7WT75_9FLAO</name>
<dbReference type="AlphaFoldDB" id="A0A2S7WT75"/>
<dbReference type="EMBL" id="MSCN01000001">
    <property type="protein sequence ID" value="PQJ80666.1"/>
    <property type="molecule type" value="Genomic_DNA"/>
</dbReference>
<proteinExistence type="predicted"/>
<reference evidence="1 2" key="1">
    <citation type="submission" date="2016-12" db="EMBL/GenBank/DDBJ databases">
        <title>Trade-off between light-utilization and light-protection in marine flavobacteria.</title>
        <authorList>
            <person name="Kumagai Y."/>
            <person name="Yoshizawa S."/>
            <person name="Kogure K."/>
            <person name="Iwasaki W."/>
        </authorList>
    </citation>
    <scope>NUCLEOTIDE SEQUENCE [LARGE SCALE GENOMIC DNA]</scope>
    <source>
        <strain evidence="1 2">NBRC 108759</strain>
    </source>
</reference>
<evidence type="ECO:0000313" key="2">
    <source>
        <dbReference type="Proteomes" id="UP000238882"/>
    </source>
</evidence>
<protein>
    <submittedName>
        <fullName evidence="1">Uncharacterized protein</fullName>
    </submittedName>
</protein>
<organism evidence="1 2">
    <name type="scientific">Polaribacter porphyrae</name>
    <dbReference type="NCBI Taxonomy" id="1137780"/>
    <lineage>
        <taxon>Bacteria</taxon>
        <taxon>Pseudomonadati</taxon>
        <taxon>Bacteroidota</taxon>
        <taxon>Flavobacteriia</taxon>
        <taxon>Flavobacteriales</taxon>
        <taxon>Flavobacteriaceae</taxon>
    </lineage>
</organism>
<evidence type="ECO:0000313" key="1">
    <source>
        <dbReference type="EMBL" id="PQJ80666.1"/>
    </source>
</evidence>
<gene>
    <name evidence="1" type="ORF">BTO18_16455</name>
</gene>
<keyword evidence="2" id="KW-1185">Reference proteome</keyword>
<dbReference type="Proteomes" id="UP000238882">
    <property type="component" value="Unassembled WGS sequence"/>
</dbReference>
<dbReference type="RefSeq" id="WP_105017269.1">
    <property type="nucleotide sequence ID" value="NZ_MSCN01000001.1"/>
</dbReference>
<accession>A0A2S7WT75</accession>
<comment type="caution">
    <text evidence="1">The sequence shown here is derived from an EMBL/GenBank/DDBJ whole genome shotgun (WGS) entry which is preliminary data.</text>
</comment>